<name>A0A0U1M5N2_TALIS</name>
<dbReference type="EMBL" id="CVMT01000008">
    <property type="protein sequence ID" value="CRG90909.1"/>
    <property type="molecule type" value="Genomic_DNA"/>
</dbReference>
<evidence type="ECO:0008006" key="4">
    <source>
        <dbReference type="Google" id="ProtNLM"/>
    </source>
</evidence>
<gene>
    <name evidence="2" type="ORF">PISL3812_07955</name>
</gene>
<dbReference type="Proteomes" id="UP000054383">
    <property type="component" value="Unassembled WGS sequence"/>
</dbReference>
<reference evidence="2 3" key="1">
    <citation type="submission" date="2015-04" db="EMBL/GenBank/DDBJ databases">
        <authorList>
            <person name="Syromyatnikov M.Y."/>
            <person name="Popov V.N."/>
        </authorList>
    </citation>
    <scope>NUCLEOTIDE SEQUENCE [LARGE SCALE GENOMIC DNA]</scope>
    <source>
        <strain evidence="2">WF-38-12</strain>
    </source>
</reference>
<sequence length="142" mass="16472">MINSSTTLEAGHDDRRKMKGSLHPSQINQRDHGQNRVLDLPVDIQLNVLRHLPNIYVVRDFLKAFPEIYPVFKPYARSILNAVFWQPVSFVDDERGVIYRWILRELQLEHVFEGKQPQHTASVPAAKASRLKTVICDDREVD</sequence>
<protein>
    <recommendedName>
        <fullName evidence="4">F-box domain-containing protein</fullName>
    </recommendedName>
</protein>
<dbReference type="AlphaFoldDB" id="A0A0U1M5N2"/>
<organism evidence="2 3">
    <name type="scientific">Talaromyces islandicus</name>
    <name type="common">Penicillium islandicum</name>
    <dbReference type="NCBI Taxonomy" id="28573"/>
    <lineage>
        <taxon>Eukaryota</taxon>
        <taxon>Fungi</taxon>
        <taxon>Dikarya</taxon>
        <taxon>Ascomycota</taxon>
        <taxon>Pezizomycotina</taxon>
        <taxon>Eurotiomycetes</taxon>
        <taxon>Eurotiomycetidae</taxon>
        <taxon>Eurotiales</taxon>
        <taxon>Trichocomaceae</taxon>
        <taxon>Talaromyces</taxon>
        <taxon>Talaromyces sect. Islandici</taxon>
    </lineage>
</organism>
<keyword evidence="3" id="KW-1185">Reference proteome</keyword>
<accession>A0A0U1M5N2</accession>
<evidence type="ECO:0000313" key="2">
    <source>
        <dbReference type="EMBL" id="CRG90909.1"/>
    </source>
</evidence>
<dbReference type="OrthoDB" id="4222246at2759"/>
<evidence type="ECO:0000313" key="3">
    <source>
        <dbReference type="Proteomes" id="UP000054383"/>
    </source>
</evidence>
<proteinExistence type="predicted"/>
<evidence type="ECO:0000256" key="1">
    <source>
        <dbReference type="SAM" id="MobiDB-lite"/>
    </source>
</evidence>
<feature type="region of interest" description="Disordered" evidence="1">
    <location>
        <begin position="1"/>
        <end position="30"/>
    </location>
</feature>